<evidence type="ECO:0000313" key="3">
    <source>
        <dbReference type="Proteomes" id="UP001279734"/>
    </source>
</evidence>
<accession>A0AAD3S0R3</accession>
<keyword evidence="1" id="KW-1133">Transmembrane helix</keyword>
<comment type="caution">
    <text evidence="2">The sequence shown here is derived from an EMBL/GenBank/DDBJ whole genome shotgun (WGS) entry which is preliminary data.</text>
</comment>
<reference evidence="2" key="1">
    <citation type="submission" date="2023-05" db="EMBL/GenBank/DDBJ databases">
        <title>Nepenthes gracilis genome sequencing.</title>
        <authorList>
            <person name="Fukushima K."/>
        </authorList>
    </citation>
    <scope>NUCLEOTIDE SEQUENCE</scope>
    <source>
        <strain evidence="2">SING2019-196</strain>
    </source>
</reference>
<keyword evidence="3" id="KW-1185">Reference proteome</keyword>
<evidence type="ECO:0000313" key="2">
    <source>
        <dbReference type="EMBL" id="GMH02151.1"/>
    </source>
</evidence>
<evidence type="ECO:0000256" key="1">
    <source>
        <dbReference type="SAM" id="Phobius"/>
    </source>
</evidence>
<keyword evidence="1" id="KW-0812">Transmembrane</keyword>
<name>A0AAD3S0R3_NEPGR</name>
<gene>
    <name evidence="2" type="ORF">Nepgr_003990</name>
</gene>
<organism evidence="2 3">
    <name type="scientific">Nepenthes gracilis</name>
    <name type="common">Slender pitcher plant</name>
    <dbReference type="NCBI Taxonomy" id="150966"/>
    <lineage>
        <taxon>Eukaryota</taxon>
        <taxon>Viridiplantae</taxon>
        <taxon>Streptophyta</taxon>
        <taxon>Embryophyta</taxon>
        <taxon>Tracheophyta</taxon>
        <taxon>Spermatophyta</taxon>
        <taxon>Magnoliopsida</taxon>
        <taxon>eudicotyledons</taxon>
        <taxon>Gunneridae</taxon>
        <taxon>Pentapetalae</taxon>
        <taxon>Caryophyllales</taxon>
        <taxon>Nepenthaceae</taxon>
        <taxon>Nepenthes</taxon>
    </lineage>
</organism>
<protein>
    <submittedName>
        <fullName evidence="2">Uncharacterized protein</fullName>
    </submittedName>
</protein>
<keyword evidence="1" id="KW-0472">Membrane</keyword>
<sequence length="93" mass="9723">MDVECHPHTAAVMHQYPDGRGAARWMLNFGLMEVHYGDGAAGIGAGASCCLICIVACHATDRSRLGAGGVGFWSCTVLLVLGFPVCWLAVSVS</sequence>
<dbReference type="AlphaFoldDB" id="A0AAD3S0R3"/>
<dbReference type="Proteomes" id="UP001279734">
    <property type="component" value="Unassembled WGS sequence"/>
</dbReference>
<dbReference type="EMBL" id="BSYO01000003">
    <property type="protein sequence ID" value="GMH02151.1"/>
    <property type="molecule type" value="Genomic_DNA"/>
</dbReference>
<feature type="transmembrane region" description="Helical" evidence="1">
    <location>
        <begin position="39"/>
        <end position="58"/>
    </location>
</feature>
<proteinExistence type="predicted"/>
<feature type="transmembrane region" description="Helical" evidence="1">
    <location>
        <begin position="70"/>
        <end position="90"/>
    </location>
</feature>